<feature type="transmembrane region" description="Helical" evidence="1">
    <location>
        <begin position="12"/>
        <end position="29"/>
    </location>
</feature>
<keyword evidence="4" id="KW-1185">Reference proteome</keyword>
<gene>
    <name evidence="3" type="ORF">G3570_09435</name>
</gene>
<proteinExistence type="predicted"/>
<evidence type="ECO:0000256" key="1">
    <source>
        <dbReference type="SAM" id="Phobius"/>
    </source>
</evidence>
<dbReference type="Pfam" id="PF26273">
    <property type="entry name" value="Gly_zipper"/>
    <property type="match status" value="1"/>
</dbReference>
<dbReference type="EMBL" id="JAALLT010000003">
    <property type="protein sequence ID" value="NGP76854.1"/>
    <property type="molecule type" value="Genomic_DNA"/>
</dbReference>
<accession>A0A6M1T039</accession>
<feature type="transmembrane region" description="Helical" evidence="1">
    <location>
        <begin position="35"/>
        <end position="54"/>
    </location>
</feature>
<name>A0A6M1T039_9BACT</name>
<evidence type="ECO:0000313" key="3">
    <source>
        <dbReference type="EMBL" id="NGP76854.1"/>
    </source>
</evidence>
<reference evidence="3 4" key="1">
    <citation type="submission" date="2020-02" db="EMBL/GenBank/DDBJ databases">
        <title>Balneolaceae bacterium YR4-1, complete genome.</title>
        <authorList>
            <person name="Li Y."/>
            <person name="Wu S."/>
        </authorList>
    </citation>
    <scope>NUCLEOTIDE SEQUENCE [LARGE SCALE GENOMIC DNA]</scope>
    <source>
        <strain evidence="3 4">YR4-1</strain>
    </source>
</reference>
<evidence type="ECO:0000313" key="4">
    <source>
        <dbReference type="Proteomes" id="UP000473278"/>
    </source>
</evidence>
<dbReference type="Proteomes" id="UP000473278">
    <property type="component" value="Unassembled WGS sequence"/>
</dbReference>
<organism evidence="3 4">
    <name type="scientific">Halalkalibaculum roseum</name>
    <dbReference type="NCBI Taxonomy" id="2709311"/>
    <lineage>
        <taxon>Bacteria</taxon>
        <taxon>Pseudomonadati</taxon>
        <taxon>Balneolota</taxon>
        <taxon>Balneolia</taxon>
        <taxon>Balneolales</taxon>
        <taxon>Balneolaceae</taxon>
        <taxon>Halalkalibaculum</taxon>
    </lineage>
</organism>
<dbReference type="AlphaFoldDB" id="A0A6M1T039"/>
<protein>
    <recommendedName>
        <fullName evidence="2">Glycine zipper-like domain-containing protein</fullName>
    </recommendedName>
</protein>
<dbReference type="InterPro" id="IPR058598">
    <property type="entry name" value="Gly_zipper-like_dom"/>
</dbReference>
<comment type="caution">
    <text evidence="3">The sequence shown here is derived from an EMBL/GenBank/DDBJ whole genome shotgun (WGS) entry which is preliminary data.</text>
</comment>
<feature type="domain" description="Glycine zipper-like" evidence="2">
    <location>
        <begin position="7"/>
        <end position="52"/>
    </location>
</feature>
<evidence type="ECO:0000259" key="2">
    <source>
        <dbReference type="Pfam" id="PF26273"/>
    </source>
</evidence>
<keyword evidence="1" id="KW-0472">Membrane</keyword>
<sequence length="92" mass="9778">MKASTKNTKGRHFAMGLAIGIPIGTPLGLVFGNLALGPAIGVAIGLILGWVLSIRDTNNEEVKTAGKGKIWIYTLIFGIIVLVETFVMIKLN</sequence>
<dbReference type="RefSeq" id="WP_165141327.1">
    <property type="nucleotide sequence ID" value="NZ_JAALLT010000003.1"/>
</dbReference>
<keyword evidence="1" id="KW-0812">Transmembrane</keyword>
<feature type="transmembrane region" description="Helical" evidence="1">
    <location>
        <begin position="70"/>
        <end position="89"/>
    </location>
</feature>
<keyword evidence="1" id="KW-1133">Transmembrane helix</keyword>